<organism evidence="1 2">
    <name type="scientific">Luteimonas marina</name>
    <dbReference type="NCBI Taxonomy" id="488485"/>
    <lineage>
        <taxon>Bacteria</taxon>
        <taxon>Pseudomonadati</taxon>
        <taxon>Pseudomonadota</taxon>
        <taxon>Gammaproteobacteria</taxon>
        <taxon>Lysobacterales</taxon>
        <taxon>Lysobacteraceae</taxon>
        <taxon>Luteimonas</taxon>
    </lineage>
</organism>
<dbReference type="Proteomes" id="UP000319980">
    <property type="component" value="Unassembled WGS sequence"/>
</dbReference>
<reference evidence="1 2" key="1">
    <citation type="journal article" date="2008" name="Int. J. Syst. Evol. Microbiol.">
        <title>Luteimonas marina sp. nov., isolated from seawater.</title>
        <authorList>
            <person name="Baik K.S."/>
            <person name="Park S.C."/>
            <person name="Kim M.S."/>
            <person name="Kim E.M."/>
            <person name="Park C."/>
            <person name="Chun J."/>
            <person name="Seong C.N."/>
        </authorList>
    </citation>
    <scope>NUCLEOTIDE SEQUENCE [LARGE SCALE GENOMIC DNA]</scope>
    <source>
        <strain evidence="1 2">FR1330</strain>
    </source>
</reference>
<proteinExistence type="predicted"/>
<dbReference type="Pfam" id="PF20132">
    <property type="entry name" value="DUF6522"/>
    <property type="match status" value="1"/>
</dbReference>
<keyword evidence="2" id="KW-1185">Reference proteome</keyword>
<dbReference type="InterPro" id="IPR045389">
    <property type="entry name" value="DUF6522"/>
</dbReference>
<comment type="caution">
    <text evidence="1">The sequence shown here is derived from an EMBL/GenBank/DDBJ whole genome shotgun (WGS) entry which is preliminary data.</text>
</comment>
<accession>A0A5C5UBD4</accession>
<evidence type="ECO:0000313" key="1">
    <source>
        <dbReference type="EMBL" id="TWT23316.1"/>
    </source>
</evidence>
<gene>
    <name evidence="1" type="ORF">FQY83_01305</name>
</gene>
<sequence length="85" mass="9450">MSGNKRIDIDVNPVVEIDGAFVAQGLGLEVAEFQRLMESHGISILCERGTGEDEGLYRASFYHGDRRVRLVVDRNGAPVDPRHKL</sequence>
<name>A0A5C5UBD4_9GAMM</name>
<dbReference type="OrthoDB" id="8238457at2"/>
<dbReference type="EMBL" id="VOHK01000001">
    <property type="protein sequence ID" value="TWT23316.1"/>
    <property type="molecule type" value="Genomic_DNA"/>
</dbReference>
<evidence type="ECO:0000313" key="2">
    <source>
        <dbReference type="Proteomes" id="UP000319980"/>
    </source>
</evidence>
<dbReference type="RefSeq" id="WP_146384398.1">
    <property type="nucleotide sequence ID" value="NZ_VOHK01000001.1"/>
</dbReference>
<protein>
    <submittedName>
        <fullName evidence="1">Uncharacterized protein</fullName>
    </submittedName>
</protein>
<dbReference type="AlphaFoldDB" id="A0A5C5UBD4"/>